<protein>
    <recommendedName>
        <fullName evidence="4">Small conserved membrane protein</fullName>
    </recommendedName>
</protein>
<feature type="transmembrane region" description="Helical" evidence="1">
    <location>
        <begin position="41"/>
        <end position="59"/>
    </location>
</feature>
<reference evidence="2" key="1">
    <citation type="submission" date="2023-03" db="EMBL/GenBank/DDBJ databases">
        <title>Comparative genomics of Weissella fermenti BK2, and weissella type species.</title>
        <authorList>
            <person name="Lee J.K."/>
            <person name="Baek J.H."/>
            <person name="Kim J.M."/>
            <person name="Choi D.G."/>
            <person name="Jeon C.O."/>
        </authorList>
    </citation>
    <scope>NUCLEOTIDE SEQUENCE</scope>
    <source>
        <strain evidence="2">BK2</strain>
    </source>
</reference>
<organism evidence="2 3">
    <name type="scientific">Weissella fermenti</name>
    <dbReference type="NCBI Taxonomy" id="2987699"/>
    <lineage>
        <taxon>Bacteria</taxon>
        <taxon>Bacillati</taxon>
        <taxon>Bacillota</taxon>
        <taxon>Bacilli</taxon>
        <taxon>Lactobacillales</taxon>
        <taxon>Lactobacillaceae</taxon>
        <taxon>Weissella</taxon>
    </lineage>
</organism>
<gene>
    <name evidence="2" type="ORF">OIT47_011430</name>
</gene>
<proteinExistence type="predicted"/>
<sequence length="91" mass="10033">MEDKKLLVLIGRIASVMSVLMYVSYIPQIVDNLSGHAGDPIQPFVAMLNCIFWTIHGLFGSDGHTRDMPIVIANVPGILFGFTAFITVFIH</sequence>
<evidence type="ECO:0000313" key="2">
    <source>
        <dbReference type="EMBL" id="MDF9300873.1"/>
    </source>
</evidence>
<evidence type="ECO:0008006" key="4">
    <source>
        <dbReference type="Google" id="ProtNLM"/>
    </source>
</evidence>
<dbReference type="EMBL" id="JAOZFC020000004">
    <property type="protein sequence ID" value="MDF9300873.1"/>
    <property type="molecule type" value="Genomic_DNA"/>
</dbReference>
<accession>A0ABT6D890</accession>
<keyword evidence="3" id="KW-1185">Reference proteome</keyword>
<keyword evidence="1" id="KW-0812">Transmembrane</keyword>
<comment type="caution">
    <text evidence="2">The sequence shown here is derived from an EMBL/GenBank/DDBJ whole genome shotgun (WGS) entry which is preliminary data.</text>
</comment>
<evidence type="ECO:0000256" key="1">
    <source>
        <dbReference type="SAM" id="Phobius"/>
    </source>
</evidence>
<keyword evidence="1" id="KW-1133">Transmembrane helix</keyword>
<name>A0ABT6D890_9LACO</name>
<dbReference type="Proteomes" id="UP001146336">
    <property type="component" value="Unassembled WGS sequence"/>
</dbReference>
<evidence type="ECO:0000313" key="3">
    <source>
        <dbReference type="Proteomes" id="UP001146336"/>
    </source>
</evidence>
<feature type="transmembrane region" description="Helical" evidence="1">
    <location>
        <begin position="7"/>
        <end position="29"/>
    </location>
</feature>
<dbReference type="Gene3D" id="1.20.1280.290">
    <property type="match status" value="1"/>
</dbReference>
<feature type="transmembrane region" description="Helical" evidence="1">
    <location>
        <begin position="71"/>
        <end position="90"/>
    </location>
</feature>
<dbReference type="RefSeq" id="WP_199404828.1">
    <property type="nucleotide sequence ID" value="NZ_JAOZFC020000004.1"/>
</dbReference>
<keyword evidence="1" id="KW-0472">Membrane</keyword>